<comment type="caution">
    <text evidence="3">Lacks conserved residue(s) required for the propagation of feature annotation.</text>
</comment>
<evidence type="ECO:0000256" key="1">
    <source>
        <dbReference type="ARBA" id="ARBA00023015"/>
    </source>
</evidence>
<evidence type="ECO:0000313" key="4">
    <source>
        <dbReference type="EMBL" id="KAD3067030.1"/>
    </source>
</evidence>
<comment type="similarity">
    <text evidence="3">Belongs to the GRAS family.</text>
</comment>
<dbReference type="InterPro" id="IPR005202">
    <property type="entry name" value="TF_GRAS"/>
</dbReference>
<keyword evidence="2" id="KW-0804">Transcription</keyword>
<keyword evidence="5" id="KW-1185">Reference proteome</keyword>
<dbReference type="OrthoDB" id="743731at2759"/>
<dbReference type="PANTHER" id="PTHR31636">
    <property type="entry name" value="OSJNBA0084A10.13 PROTEIN-RELATED"/>
    <property type="match status" value="1"/>
</dbReference>
<feature type="region of interest" description="SAW" evidence="3">
    <location>
        <begin position="145"/>
        <end position="217"/>
    </location>
</feature>
<name>A0A5N6LZH4_9ASTR</name>
<comment type="caution">
    <text evidence="4">The sequence shown here is derived from an EMBL/GenBank/DDBJ whole genome shotgun (WGS) entry which is preliminary data.</text>
</comment>
<sequence>MRFVASRKAKSVWWKGDVATKKCRFDVGGAKKGISLNLISNLKLNAICCIKKSQVDVVEGKRGYERRRSLKTILQSIKKLGPALLTVVEQDANLNGQLFLGRFLESLHYYSAIFDSLEASLGRNSIERMKIKRDYFAEEIRNIVACRGPNRVERHERADQWRRQLARVGFQVVARMDRQPTEIKSLSGDGYTVENDQKESVFLGWKGRPVLLAAWQLSSCLSPPSPTDHCTQTNKLTH</sequence>
<reference evidence="4 5" key="1">
    <citation type="submission" date="2019-05" db="EMBL/GenBank/DDBJ databases">
        <title>Mikania micrantha, genome provides insights into the molecular mechanism of rapid growth.</title>
        <authorList>
            <person name="Liu B."/>
        </authorList>
    </citation>
    <scope>NUCLEOTIDE SEQUENCE [LARGE SCALE GENOMIC DNA]</scope>
    <source>
        <strain evidence="4">NLD-2019</strain>
        <tissue evidence="4">Leaf</tissue>
    </source>
</reference>
<evidence type="ECO:0000256" key="3">
    <source>
        <dbReference type="PROSITE-ProRule" id="PRU01191"/>
    </source>
</evidence>
<dbReference type="EMBL" id="SZYD01000017">
    <property type="protein sequence ID" value="KAD3067030.1"/>
    <property type="molecule type" value="Genomic_DNA"/>
</dbReference>
<dbReference type="AlphaFoldDB" id="A0A5N6LZH4"/>
<dbReference type="PROSITE" id="PS50985">
    <property type="entry name" value="GRAS"/>
    <property type="match status" value="1"/>
</dbReference>
<gene>
    <name evidence="4" type="ORF">E3N88_34910</name>
</gene>
<evidence type="ECO:0000256" key="2">
    <source>
        <dbReference type="ARBA" id="ARBA00023163"/>
    </source>
</evidence>
<accession>A0A5N6LZH4</accession>
<organism evidence="4 5">
    <name type="scientific">Mikania micrantha</name>
    <name type="common">bitter vine</name>
    <dbReference type="NCBI Taxonomy" id="192012"/>
    <lineage>
        <taxon>Eukaryota</taxon>
        <taxon>Viridiplantae</taxon>
        <taxon>Streptophyta</taxon>
        <taxon>Embryophyta</taxon>
        <taxon>Tracheophyta</taxon>
        <taxon>Spermatophyta</taxon>
        <taxon>Magnoliopsida</taxon>
        <taxon>eudicotyledons</taxon>
        <taxon>Gunneridae</taxon>
        <taxon>Pentapetalae</taxon>
        <taxon>asterids</taxon>
        <taxon>campanulids</taxon>
        <taxon>Asterales</taxon>
        <taxon>Asteraceae</taxon>
        <taxon>Asteroideae</taxon>
        <taxon>Heliantheae alliance</taxon>
        <taxon>Eupatorieae</taxon>
        <taxon>Mikania</taxon>
    </lineage>
</organism>
<dbReference type="Proteomes" id="UP000326396">
    <property type="component" value="Linkage Group LG7"/>
</dbReference>
<protein>
    <submittedName>
        <fullName evidence="4">Uncharacterized protein</fullName>
    </submittedName>
</protein>
<proteinExistence type="inferred from homology"/>
<keyword evidence="1" id="KW-0805">Transcription regulation</keyword>
<dbReference type="Pfam" id="PF03514">
    <property type="entry name" value="GRAS"/>
    <property type="match status" value="1"/>
</dbReference>
<evidence type="ECO:0000313" key="5">
    <source>
        <dbReference type="Proteomes" id="UP000326396"/>
    </source>
</evidence>